<organism evidence="1">
    <name type="scientific">marine metagenome</name>
    <dbReference type="NCBI Taxonomy" id="408172"/>
    <lineage>
        <taxon>unclassified sequences</taxon>
        <taxon>metagenomes</taxon>
        <taxon>ecological metagenomes</taxon>
    </lineage>
</organism>
<dbReference type="AlphaFoldDB" id="A0A383F539"/>
<name>A0A383F539_9ZZZZ</name>
<sequence length="200" mass="23963">VIFWRIVDNKLYPINEVENLGFEKSERLRIPDEYLDTREFMVMRTCHGIGDWGILSAMPRLLKEKYPDCKVYVPTKKLLRKLFGQDHNNVHVIFDNNPYVDEFVDEIDGEVFHDHYRIYDKDNTDIPLIKQMLEFWQFTEEEMSDSQPEMYWSDEEKEFGDSIIYKTVNNRKFGSLLVSDRFGTQMGNHHQESYDKDTKV</sequence>
<feature type="non-terminal residue" evidence="1">
    <location>
        <position position="200"/>
    </location>
</feature>
<accession>A0A383F539</accession>
<reference evidence="1" key="1">
    <citation type="submission" date="2018-05" db="EMBL/GenBank/DDBJ databases">
        <authorList>
            <person name="Lanie J.A."/>
            <person name="Ng W.-L."/>
            <person name="Kazmierczak K.M."/>
            <person name="Andrzejewski T.M."/>
            <person name="Davidsen T.M."/>
            <person name="Wayne K.J."/>
            <person name="Tettelin H."/>
            <person name="Glass J.I."/>
            <person name="Rusch D."/>
            <person name="Podicherti R."/>
            <person name="Tsui H.-C.T."/>
            <person name="Winkler M.E."/>
        </authorList>
    </citation>
    <scope>NUCLEOTIDE SEQUENCE</scope>
</reference>
<proteinExistence type="predicted"/>
<feature type="non-terminal residue" evidence="1">
    <location>
        <position position="1"/>
    </location>
</feature>
<evidence type="ECO:0000313" key="1">
    <source>
        <dbReference type="EMBL" id="SVE63478.1"/>
    </source>
</evidence>
<gene>
    <name evidence="1" type="ORF">METZ01_LOCUS516332</name>
</gene>
<protein>
    <submittedName>
        <fullName evidence="1">Uncharacterized protein</fullName>
    </submittedName>
</protein>
<dbReference type="EMBL" id="UINC01231086">
    <property type="protein sequence ID" value="SVE63478.1"/>
    <property type="molecule type" value="Genomic_DNA"/>
</dbReference>